<dbReference type="GO" id="GO:0006508">
    <property type="term" value="P:proteolysis"/>
    <property type="evidence" value="ECO:0007669"/>
    <property type="project" value="UniProtKB-KW"/>
</dbReference>
<dbReference type="Pfam" id="PF00090">
    <property type="entry name" value="TSP_1"/>
    <property type="match status" value="1"/>
</dbReference>
<dbReference type="SUPFAM" id="SSF55486">
    <property type="entry name" value="Metalloproteases ('zincins'), catalytic domain"/>
    <property type="match status" value="1"/>
</dbReference>
<dbReference type="Pfam" id="PF19030">
    <property type="entry name" value="TSP1_ADAMTS"/>
    <property type="match status" value="5"/>
</dbReference>
<evidence type="ECO:0000256" key="3">
    <source>
        <dbReference type="ARBA" id="ARBA00022530"/>
    </source>
</evidence>
<dbReference type="InterPro" id="IPR050439">
    <property type="entry name" value="ADAMTS_ADAMTS-like"/>
</dbReference>
<keyword evidence="9 15" id="KW-0862">Zinc</keyword>
<evidence type="ECO:0000259" key="19">
    <source>
        <dbReference type="PROSITE" id="PS50215"/>
    </source>
</evidence>
<proteinExistence type="predicted"/>
<feature type="active site" evidence="14 17">
    <location>
        <position position="437"/>
    </location>
</feature>
<evidence type="ECO:0000256" key="17">
    <source>
        <dbReference type="PROSITE-ProRule" id="PRU00276"/>
    </source>
</evidence>
<dbReference type="CDD" id="cd04273">
    <property type="entry name" value="ZnMc_ADAMTS_like"/>
    <property type="match status" value="1"/>
</dbReference>
<evidence type="ECO:0000256" key="4">
    <source>
        <dbReference type="ARBA" id="ARBA00022670"/>
    </source>
</evidence>
<accession>A0A9Q0MD17</accession>
<dbReference type="EMBL" id="JAPWDV010000001">
    <property type="protein sequence ID" value="KAJ6221555.1"/>
    <property type="molecule type" value="Genomic_DNA"/>
</dbReference>
<evidence type="ECO:0000259" key="20">
    <source>
        <dbReference type="PROSITE" id="PS51046"/>
    </source>
</evidence>
<keyword evidence="5 15" id="KW-0479">Metal-binding</keyword>
<dbReference type="SUPFAM" id="SSF82895">
    <property type="entry name" value="TSP-1 type 1 repeat"/>
    <property type="match status" value="6"/>
</dbReference>
<feature type="binding site" evidence="15">
    <location>
        <position position="379"/>
    </location>
    <ligand>
        <name>Ca(2+)</name>
        <dbReference type="ChEBI" id="CHEBI:29108"/>
        <label>1</label>
    </ligand>
</feature>
<feature type="disulfide bond" evidence="16">
    <location>
        <begin position="561"/>
        <end position="583"/>
    </location>
</feature>
<dbReference type="PANTHER" id="PTHR13723:SF278">
    <property type="entry name" value="ADAM METALLOPEPTIDASE WITH THROMBOSPONDIN TYPE 1 MOTIF A, ISOFORM B"/>
    <property type="match status" value="1"/>
</dbReference>
<feature type="compositionally biased region" description="Polar residues" evidence="18">
    <location>
        <begin position="1331"/>
        <end position="1355"/>
    </location>
</feature>
<evidence type="ECO:0000256" key="12">
    <source>
        <dbReference type="ARBA" id="ARBA00023157"/>
    </source>
</evidence>
<gene>
    <name evidence="21" type="ORF">RDWZM_000100</name>
</gene>
<evidence type="ECO:0000256" key="14">
    <source>
        <dbReference type="PIRSR" id="PIRSR613273-1"/>
    </source>
</evidence>
<keyword evidence="8" id="KW-0378">Hydrolase</keyword>
<keyword evidence="6" id="KW-0732">Signal</keyword>
<feature type="disulfide bond" evidence="16">
    <location>
        <begin position="452"/>
        <end position="490"/>
    </location>
</feature>
<evidence type="ECO:0000256" key="5">
    <source>
        <dbReference type="ARBA" id="ARBA00022723"/>
    </source>
</evidence>
<comment type="cofactor">
    <cofactor evidence="15">
        <name>Zn(2+)</name>
        <dbReference type="ChEBI" id="CHEBI:29105"/>
    </cofactor>
    <text evidence="15">Binds 1 zinc ion per subunit.</text>
</comment>
<feature type="disulfide bond" evidence="16">
    <location>
        <begin position="578"/>
        <end position="612"/>
    </location>
</feature>
<dbReference type="PROSITE" id="PS50215">
    <property type="entry name" value="ADAM_MEPRO"/>
    <property type="match status" value="1"/>
</dbReference>
<feature type="binding site" evidence="15">
    <location>
        <position position="506"/>
    </location>
    <ligand>
        <name>Ca(2+)</name>
        <dbReference type="ChEBI" id="CHEBI:29108"/>
        <label>1</label>
    </ligand>
</feature>
<feature type="disulfide bond" evidence="16">
    <location>
        <begin position="657"/>
        <end position="669"/>
    </location>
</feature>
<feature type="binding site" evidence="15">
    <location>
        <position position="285"/>
    </location>
    <ligand>
        <name>Ca(2+)</name>
        <dbReference type="ChEBI" id="CHEBI:29108"/>
        <label>2</label>
    </ligand>
</feature>
<feature type="binding site" evidence="15">
    <location>
        <position position="372"/>
    </location>
    <ligand>
        <name>Ca(2+)</name>
        <dbReference type="ChEBI" id="CHEBI:29108"/>
        <label>2</label>
    </ligand>
</feature>
<dbReference type="InterPro" id="IPR013273">
    <property type="entry name" value="ADAMTS/ADAMTS-like"/>
</dbReference>
<dbReference type="PROSITE" id="PS51046">
    <property type="entry name" value="GON"/>
    <property type="match status" value="1"/>
</dbReference>
<evidence type="ECO:0000256" key="15">
    <source>
        <dbReference type="PIRSR" id="PIRSR613273-2"/>
    </source>
</evidence>
<evidence type="ECO:0000256" key="13">
    <source>
        <dbReference type="ARBA" id="ARBA00023180"/>
    </source>
</evidence>
<dbReference type="Pfam" id="PF05986">
    <property type="entry name" value="ADAMTS_spacer1"/>
    <property type="match status" value="1"/>
</dbReference>
<evidence type="ECO:0000256" key="6">
    <source>
        <dbReference type="ARBA" id="ARBA00022729"/>
    </source>
</evidence>
<evidence type="ECO:0000313" key="22">
    <source>
        <dbReference type="Proteomes" id="UP001142055"/>
    </source>
</evidence>
<dbReference type="OMA" id="ICISIME"/>
<dbReference type="Gene3D" id="3.40.1620.60">
    <property type="match status" value="2"/>
</dbReference>
<feature type="disulfide bond" evidence="16">
    <location>
        <begin position="361"/>
        <end position="420"/>
    </location>
</feature>
<feature type="domain" description="GON" evidence="20">
    <location>
        <begin position="1661"/>
        <end position="1887"/>
    </location>
</feature>
<dbReference type="InterPro" id="IPR010294">
    <property type="entry name" value="ADAMTS_spacer1"/>
</dbReference>
<dbReference type="InterPro" id="IPR012314">
    <property type="entry name" value="Pept_M12B_GON-ADAMTSs"/>
</dbReference>
<feature type="binding site" evidence="15 17">
    <location>
        <position position="436"/>
    </location>
    <ligand>
        <name>Zn(2+)</name>
        <dbReference type="ChEBI" id="CHEBI:29105"/>
        <note>catalytic</note>
    </ligand>
</feature>
<evidence type="ECO:0000313" key="21">
    <source>
        <dbReference type="EMBL" id="KAJ6221555.1"/>
    </source>
</evidence>
<dbReference type="Pfam" id="PF17771">
    <property type="entry name" value="ADAMTS_CR_2"/>
    <property type="match status" value="1"/>
</dbReference>
<sequence length="1897" mass="217942">MDNGRWLSAPNWLRHQHRQIRPQSASILILPPVLTPKRLYPTYHTIRWTEENAMPTQWRYSVRPSLILNKNQLNRIRLLLRIDHETRDHLINGTLSLIELELYNINDDMDHFIAAHYVGMHHRLVSDDYNDDHITESRRFTSMNVQSNGNVTHIILEWFNQVHQMPVECQFFTGKIVYVHNILLSSMPSFATFSLCTTGRLNGIITLPDHGHILVEPSNIDQTDCQSIKRSSKNGQNLSSLHENGDQSYEMCQHRFTFMQFSEDVHQQSIPIRMKRSFSHERTIEVMVVTDREMLKFHRDNRNKLEQYVRTLMGSVAHIFKHSSIGNEINVKLMRLIVLDDQQQELSFFRGTAQNTLRQFCRWQNVNNYPDDAHPMHHDIAILLTRRDLCRVSAQDQHSTQCDTIGLAHSGQICDPESSCAIVEDTGLSAAFTIAHELGHVLGIPHDDEEKCKNYYATESKNHTKQHNKDSYVMARMIDVKKHVWSWSSCSRHFITEYLDSGYGDCLLDNTEMEQMSSDQQAMFHQHRRASFDDRLTTTPLGSTLGSASLAGEIYDANAQCSLIFGGNSKVCDDMPVCQRLWCTHSGEGCRTQHMPWADGTPCHPKNSMMWCQHGKCVTKNSSVSLGPVDGGWGRWSPYSNCSLPCGGGIKRSKRRCDNPSPQNGGKFCIGERIRYKSCNTHQCSKPTDIRKDQCAEFDGKNFKITNLDMNVHPNDVCKLHCANSVTGNYYMLKERVIDGTPCSPDSYDLCVNGKCLSAGCDRILGSNVTLDRCGVCGGDNSTCREISARFPRKSVNHGYNYVVRIPAGASNIEVSKDISSESWLVIQADDGNYLLNGGFTVNVYARKWHYGGATLEYSGTNKQHKERINTTRPIDRALFVQVLCVGDLIVGPIEYRYMMATKHEWTLDHWTECDYKCEQMRPAICISIMETESGERRAERAKDELCHGRKKPDIEFRACDFNCNFKWHIENLSSNEKHCSSKCGPGYRYRNVQCQSIKSINGVDESIHLVDNQYCMMNPKPSETEPCNGTECNIEYEWQYGDWSQCTLPKDGIQCGDGTQERSIQCISFRYFDQDHTPSMKTVVNNHECNHLGKPIKSRRCQVECPKWSVGHWTECSGRCGRGEMKRTVECTLSTHGIIPDQFCEQLGETRPDNRSHCNLPECNHYDQYGQFNDDISNHIIPPIPNKSFLPGYHGWDRTLHQDGFDTLTELNQTINNWKDGKHHGLPQPIDSLTTTTTTTTNGETLNNNNWSNEKIEWHTKAWSECQCDIQLQMYTHKREVRCVRVLPENMLQVIDDGYCSTIQPARIKPNQVEQCIPNGPRTLECWQQQLSDEPSSTSPSPKMVSIESTSSASEPILSSKLPTTSVSLLSLYTSLFESELKSTTPIQQQQQPSSTSTTKQQQQQQLPPQQCDRQQNVRKRFDINRNIEQYPIKQNQFLNYNQRTPCKPITSRQTKFCFKLCSVYQWHYLDWSPCSSKCGSGTRTRMVECRDWTGVSVKATFCESNDLVTTEECHGDQYVNVAEMFFGKRTNYQRSWWSNGRQRKQRHNNEANYDYRETINPIMLKLVVKDQTWQWCDLSIKPPSIRSCTLGSCITDERHDSFVWKAYAWQPCRSPCGNGIQQRKVQCHSLRTGKRVNRDHCNPKLKPDRERKCNLRECQVISCQDMRDRGRTLRLQDGEYELWIQGTTIRVYCYGMSTDKPIEYLILNSATYDDNYSQLIYQSRNCSHSKMIKSVERSTKLYFKYVRLNISSLQIIADDTMFAVMKDSLDNELAHRSNDVVINSHSLGFGQAMVQSCDGTNDYDQNSILCGSEHLSPMKAMFSINLFKTGLIVAPDVNWKRIGPNEATTKYIKYSKSGEKIIGYCGHESMYYESRRRWCHFGCQPIENVIQLQVP</sequence>
<reference evidence="21" key="1">
    <citation type="submission" date="2022-12" db="EMBL/GenBank/DDBJ databases">
        <title>Genome assemblies of Blomia tropicalis.</title>
        <authorList>
            <person name="Cui Y."/>
        </authorList>
    </citation>
    <scope>NUCLEOTIDE SEQUENCE</scope>
    <source>
        <tissue evidence="21">Adult mites</tissue>
    </source>
</reference>
<dbReference type="InterPro" id="IPR041645">
    <property type="entry name" value="ADAMTS_CR_2"/>
</dbReference>
<keyword evidence="22" id="KW-1185">Reference proteome</keyword>
<comment type="subcellular location">
    <subcellularLocation>
        <location evidence="1">Secreted</location>
        <location evidence="1">Extracellular space</location>
        <location evidence="1">Extracellular matrix</location>
        <location evidence="1">Basement membrane</location>
    </subcellularLocation>
</comment>
<keyword evidence="15" id="KW-0106">Calcium</keyword>
<feature type="binding site" evidence="15 17">
    <location>
        <position position="440"/>
    </location>
    <ligand>
        <name>Zn(2+)</name>
        <dbReference type="ChEBI" id="CHEBI:29105"/>
        <note>catalytic</note>
    </ligand>
</feature>
<dbReference type="FunFam" id="2.20.100.10:FF:000005">
    <property type="entry name" value="ADAM metallopeptidase with thrombospondin type 1 motif 9"/>
    <property type="match status" value="1"/>
</dbReference>
<feature type="binding site" evidence="15">
    <location>
        <position position="509"/>
    </location>
    <ligand>
        <name>Ca(2+)</name>
        <dbReference type="ChEBI" id="CHEBI:29108"/>
        <label>1</label>
    </ligand>
</feature>
<evidence type="ECO:0000256" key="7">
    <source>
        <dbReference type="ARBA" id="ARBA00022737"/>
    </source>
</evidence>
<feature type="binding site" evidence="15">
    <location>
        <position position="372"/>
    </location>
    <ligand>
        <name>Ca(2+)</name>
        <dbReference type="ChEBI" id="CHEBI:29108"/>
        <label>1</label>
    </ligand>
</feature>
<keyword evidence="13" id="KW-0325">Glycoprotein</keyword>
<comment type="caution">
    <text evidence="21">The sequence shown here is derived from an EMBL/GenBank/DDBJ whole genome shotgun (WGS) entry which is preliminary data.</text>
</comment>
<keyword evidence="2" id="KW-0964">Secreted</keyword>
<evidence type="ECO:0000256" key="8">
    <source>
        <dbReference type="ARBA" id="ARBA00022801"/>
    </source>
</evidence>
<feature type="region of interest" description="Disordered" evidence="18">
    <location>
        <begin position="1331"/>
        <end position="1359"/>
    </location>
</feature>
<keyword evidence="11" id="KW-0482">Metalloprotease</keyword>
<feature type="disulfide bond" evidence="16">
    <location>
        <begin position="572"/>
        <end position="590"/>
    </location>
</feature>
<feature type="disulfide bond" evidence="16">
    <location>
        <begin position="390"/>
        <end position="402"/>
    </location>
</feature>
<dbReference type="SMART" id="SM00209">
    <property type="entry name" value="TSP1"/>
    <property type="match status" value="6"/>
</dbReference>
<feature type="disulfide bond" evidence="16">
    <location>
        <begin position="642"/>
        <end position="679"/>
    </location>
</feature>
<feature type="binding site" evidence="15">
    <location>
        <position position="285"/>
    </location>
    <ligand>
        <name>Ca(2+)</name>
        <dbReference type="ChEBI" id="CHEBI:29108"/>
        <label>1</label>
    </ligand>
</feature>
<dbReference type="InterPro" id="IPR045371">
    <property type="entry name" value="ADAMTS_CR_3"/>
</dbReference>
<organism evidence="21 22">
    <name type="scientific">Blomia tropicalis</name>
    <name type="common">Mite</name>
    <dbReference type="NCBI Taxonomy" id="40697"/>
    <lineage>
        <taxon>Eukaryota</taxon>
        <taxon>Metazoa</taxon>
        <taxon>Ecdysozoa</taxon>
        <taxon>Arthropoda</taxon>
        <taxon>Chelicerata</taxon>
        <taxon>Arachnida</taxon>
        <taxon>Acari</taxon>
        <taxon>Acariformes</taxon>
        <taxon>Sarcoptiformes</taxon>
        <taxon>Astigmata</taxon>
        <taxon>Glycyphagoidea</taxon>
        <taxon>Echimyopodidae</taxon>
        <taxon>Blomia</taxon>
    </lineage>
</organism>
<evidence type="ECO:0000256" key="9">
    <source>
        <dbReference type="ARBA" id="ARBA00022833"/>
    </source>
</evidence>
<dbReference type="Gene3D" id="2.60.120.830">
    <property type="match status" value="1"/>
</dbReference>
<feature type="disulfide bond" evidence="16">
    <location>
        <begin position="646"/>
        <end position="684"/>
    </location>
</feature>
<dbReference type="Pfam" id="PF19236">
    <property type="entry name" value="ADAMTS_CR_3"/>
    <property type="match status" value="1"/>
</dbReference>
<keyword evidence="7" id="KW-0677">Repeat</keyword>
<dbReference type="PRINTS" id="PR01857">
    <property type="entry name" value="ADAMTSFAMILY"/>
</dbReference>
<dbReference type="InterPro" id="IPR000884">
    <property type="entry name" value="TSP1_rpt"/>
</dbReference>
<dbReference type="FunFam" id="2.20.100.10:FF:000006">
    <property type="entry name" value="A disintegrin and metalloproteinase with thrombospondin motifs 1"/>
    <property type="match status" value="1"/>
</dbReference>
<comment type="caution">
    <text evidence="17">Lacks conserved residue(s) required for the propagation of feature annotation.</text>
</comment>
<dbReference type="Pfam" id="PF08685">
    <property type="entry name" value="GON"/>
    <property type="match status" value="1"/>
</dbReference>
<feature type="region of interest" description="Disordered" evidence="18">
    <location>
        <begin position="1221"/>
        <end position="1243"/>
    </location>
</feature>
<evidence type="ECO:0000256" key="2">
    <source>
        <dbReference type="ARBA" id="ARBA00022525"/>
    </source>
</evidence>
<evidence type="ECO:0000256" key="1">
    <source>
        <dbReference type="ARBA" id="ARBA00004302"/>
    </source>
</evidence>
<keyword evidence="4" id="KW-0645">Protease</keyword>
<feature type="binding site" evidence="15">
    <location>
        <position position="509"/>
    </location>
    <ligand>
        <name>Ca(2+)</name>
        <dbReference type="ChEBI" id="CHEBI:29108"/>
        <label>2</label>
    </ligand>
</feature>
<dbReference type="InterPro" id="IPR036383">
    <property type="entry name" value="TSP1_rpt_sf"/>
</dbReference>
<feature type="binding site" evidence="15 17">
    <location>
        <position position="446"/>
    </location>
    <ligand>
        <name>Zn(2+)</name>
        <dbReference type="ChEBI" id="CHEBI:29105"/>
        <note>catalytic</note>
    </ligand>
</feature>
<evidence type="ECO:0000256" key="11">
    <source>
        <dbReference type="ARBA" id="ARBA00023049"/>
    </source>
</evidence>
<feature type="region of interest" description="Disordered" evidence="18">
    <location>
        <begin position="1385"/>
        <end position="1416"/>
    </location>
</feature>
<dbReference type="PANTHER" id="PTHR13723">
    <property type="entry name" value="ADAMTS A DISINTEGRIN AND METALLOPROTEASE WITH THROMBOSPONDIN MOTIFS PROTEASE"/>
    <property type="match status" value="1"/>
</dbReference>
<dbReference type="InterPro" id="IPR001590">
    <property type="entry name" value="Peptidase_M12B"/>
</dbReference>
<dbReference type="InterPro" id="IPR024079">
    <property type="entry name" value="MetalloPept_cat_dom_sf"/>
</dbReference>
<dbReference type="GO" id="GO:0030198">
    <property type="term" value="P:extracellular matrix organization"/>
    <property type="evidence" value="ECO:0007669"/>
    <property type="project" value="InterPro"/>
</dbReference>
<feature type="domain" description="Peptidase M12B" evidence="19">
    <location>
        <begin position="282"/>
        <end position="511"/>
    </location>
</feature>
<dbReference type="PROSITE" id="PS50092">
    <property type="entry name" value="TSP1"/>
    <property type="match status" value="6"/>
</dbReference>
<protein>
    <submittedName>
        <fullName evidence="21">Uncharacterized protein</fullName>
    </submittedName>
</protein>
<evidence type="ECO:0000256" key="16">
    <source>
        <dbReference type="PIRSR" id="PIRSR613273-3"/>
    </source>
</evidence>
<dbReference type="GO" id="GO:0005604">
    <property type="term" value="C:basement membrane"/>
    <property type="evidence" value="ECO:0007669"/>
    <property type="project" value="UniProtKB-SubCell"/>
</dbReference>
<dbReference type="GO" id="GO:0008270">
    <property type="term" value="F:zinc ion binding"/>
    <property type="evidence" value="ECO:0007669"/>
    <property type="project" value="InterPro"/>
</dbReference>
<keyword evidence="12 16" id="KW-1015">Disulfide bond</keyword>
<dbReference type="GO" id="GO:0004222">
    <property type="term" value="F:metalloendopeptidase activity"/>
    <property type="evidence" value="ECO:0007669"/>
    <property type="project" value="InterPro"/>
</dbReference>
<name>A0A9Q0MD17_BLOTA</name>
<evidence type="ECO:0000256" key="10">
    <source>
        <dbReference type="ARBA" id="ARBA00022869"/>
    </source>
</evidence>
<feature type="disulfide bond" evidence="16">
    <location>
        <begin position="414"/>
        <end position="506"/>
    </location>
</feature>
<keyword evidence="10" id="KW-0084">Basement membrane</keyword>
<keyword evidence="3" id="KW-0272">Extracellular matrix</keyword>
<dbReference type="Gene3D" id="2.20.100.10">
    <property type="entry name" value="Thrombospondin type-1 (TSP1) repeat"/>
    <property type="match status" value="6"/>
</dbReference>
<evidence type="ECO:0000256" key="18">
    <source>
        <dbReference type="SAM" id="MobiDB-lite"/>
    </source>
</evidence>
<feature type="disulfide bond" evidence="16">
    <location>
        <begin position="603"/>
        <end position="617"/>
    </location>
</feature>
<dbReference type="Proteomes" id="UP001142055">
    <property type="component" value="Chromosome 1"/>
</dbReference>
<dbReference type="Gene3D" id="3.40.390.10">
    <property type="entry name" value="Collagenase (Catalytic Domain)"/>
    <property type="match status" value="1"/>
</dbReference>
<dbReference type="FunFam" id="2.60.120.830:FF:000001">
    <property type="entry name" value="A disintegrin and metalloproteinase with thrombospondin motifs 1"/>
    <property type="match status" value="1"/>
</dbReference>
<dbReference type="Pfam" id="PF01421">
    <property type="entry name" value="Reprolysin"/>
    <property type="match status" value="1"/>
</dbReference>